<comment type="subcellular location">
    <subcellularLocation>
        <location evidence="4">Cell membrane</location>
        <topology evidence="4">Peripheral membrane protein</topology>
    </subcellularLocation>
</comment>
<organism evidence="5 6">
    <name type="scientific">Staphylococcus auricularis</name>
    <dbReference type="NCBI Taxonomy" id="29379"/>
    <lineage>
        <taxon>Bacteria</taxon>
        <taxon>Bacillati</taxon>
        <taxon>Bacillota</taxon>
        <taxon>Bacilli</taxon>
        <taxon>Bacillales</taxon>
        <taxon>Staphylococcaceae</taxon>
        <taxon>Staphylococcus</taxon>
    </lineage>
</organism>
<dbReference type="InterPro" id="IPR014268">
    <property type="entry name" value="GtfB"/>
</dbReference>
<evidence type="ECO:0000256" key="1">
    <source>
        <dbReference type="ARBA" id="ARBA00004922"/>
    </source>
</evidence>
<dbReference type="GO" id="GO:0017122">
    <property type="term" value="C:protein N-acetylglucosaminyltransferase complex"/>
    <property type="evidence" value="ECO:0007669"/>
    <property type="project" value="UniProtKB-UniRule"/>
</dbReference>
<keyword evidence="2 4" id="KW-1003">Cell membrane</keyword>
<dbReference type="RefSeq" id="WP_059106269.1">
    <property type="nucleotide sequence ID" value="NZ_AP024589.1"/>
</dbReference>
<dbReference type="NCBIfam" id="TIGR02919">
    <property type="entry name" value="accessory Sec system glycosylation chaperone GtfB"/>
    <property type="match status" value="1"/>
</dbReference>
<evidence type="ECO:0000256" key="2">
    <source>
        <dbReference type="ARBA" id="ARBA00022475"/>
    </source>
</evidence>
<reference evidence="5 6" key="1">
    <citation type="submission" date="2017-08" db="EMBL/GenBank/DDBJ databases">
        <title>Draft genome sequences of 64 type strains of genus Staph aureus.</title>
        <authorList>
            <person name="Cole K."/>
            <person name="Golubchik T."/>
            <person name="Russell J."/>
            <person name="Foster D."/>
            <person name="Llewelyn M."/>
            <person name="Wilson D."/>
            <person name="Crook D."/>
            <person name="Paul J."/>
        </authorList>
    </citation>
    <scope>NUCLEOTIDE SEQUENCE [LARGE SCALE GENOMIC DNA]</scope>
    <source>
        <strain evidence="5 6">NCTC 12101</strain>
    </source>
</reference>
<sequence length="459" mass="53459">MINLFEQFDAQTQILYSTLKEAGHEDKTIVLEDDGFLPDEVSSPYRVFADYRIPNRQRPIYFNEVEIPRFWEITGSNDHAQILDMSEKRANILYRPHFKSRVVSEVEWLDKAGRLRFVDHYTKQGILYAQTVYDLSGKAILKKYMDQQGKEVLYENYVTQDIVLDWQGKSYFFDSKVAFITFYIEAMGIDNEQFTINSLATSFAVLYNMDDPGHDVLYWQESCEGNTPGNMELIFEGGVPREFDVIVPEQAEYEVIKQHTDSSAHKKLHRGGYVYHYHKQDNYNKEILTMTNSDQIAYLEETVKACPDYTFHIGAVTEMSPKLLRLGQYNNVKLFPAIDLDTAAQLFKRCDIYLDINHGGEILNAVEEAYLHDMLIIGYEATAHNRVKTAPELLFPLEDQPDRLIKVLYEIGHDQAQFKDYLSLQKDHANAVTRRKFNTVLNQVFKKTKTKRKPRKRSK</sequence>
<evidence type="ECO:0000313" key="5">
    <source>
        <dbReference type="EMBL" id="PNZ67049.1"/>
    </source>
</evidence>
<dbReference type="GO" id="GO:0031647">
    <property type="term" value="P:regulation of protein stability"/>
    <property type="evidence" value="ECO:0007669"/>
    <property type="project" value="UniProtKB-UniRule"/>
</dbReference>
<accession>A0AAP8PNH1</accession>
<comment type="caution">
    <text evidence="5">The sequence shown here is derived from an EMBL/GenBank/DDBJ whole genome shotgun (WGS) entry which is preliminary data.</text>
</comment>
<name>A0AAP8PNH1_9STAP</name>
<keyword evidence="3 4" id="KW-0472">Membrane</keyword>
<evidence type="ECO:0000313" key="6">
    <source>
        <dbReference type="Proteomes" id="UP000242470"/>
    </source>
</evidence>
<evidence type="ECO:0000256" key="4">
    <source>
        <dbReference type="HAMAP-Rule" id="MF_01473"/>
    </source>
</evidence>
<comment type="similarity">
    <text evidence="4">Belongs to the GtfB family.</text>
</comment>
<dbReference type="GeneID" id="64983108"/>
<dbReference type="EMBL" id="PPQW01000043">
    <property type="protein sequence ID" value="PNZ67049.1"/>
    <property type="molecule type" value="Genomic_DNA"/>
</dbReference>
<dbReference type="Proteomes" id="UP000242470">
    <property type="component" value="Unassembled WGS sequence"/>
</dbReference>
<dbReference type="AlphaFoldDB" id="A0AAP8PNH1"/>
<dbReference type="GO" id="GO:0005886">
    <property type="term" value="C:plasma membrane"/>
    <property type="evidence" value="ECO:0007669"/>
    <property type="project" value="UniProtKB-SubCell"/>
</dbReference>
<proteinExistence type="inferred from homology"/>
<evidence type="ECO:0000256" key="3">
    <source>
        <dbReference type="ARBA" id="ARBA00023136"/>
    </source>
</evidence>
<dbReference type="HAMAP" id="MF_01473">
    <property type="entry name" value="GtfB"/>
    <property type="match status" value="1"/>
</dbReference>
<gene>
    <name evidence="4 5" type="primary">gtfB</name>
    <name evidence="5" type="ORF">CD158_07020</name>
</gene>
<comment type="subunit">
    <text evidence="4">Forms a heterotetramer with 2 subunits each of GtfA and GtfB. Part of the accessory SecA2/SecY2 protein translocation apparatus.</text>
</comment>
<comment type="pathway">
    <text evidence="1 4">Protein modification; protein glycosylation.</text>
</comment>
<comment type="function">
    <text evidence="4">Required for polymorphic O-glycosylation of the serine-rich repeat protein in this bacteria. A stabilizing protein that is part of the accessory SecA2/SecY2 system specifically required to export serine-rich repeat cell wall proteins usually encoded upstream in the same operon. The GtfA-GtfB complex adds GlcNAc from UDP-GlcNAc to the substrate protein, attaching the first sugar residue. Stabilizes the glycosylation activity of GtfA. Has no N-acetylglucosaminyl transferase activity on its own.</text>
</comment>
<protein>
    <recommendedName>
        <fullName evidence="4">UDP-N-acetylglucosamine--peptide N-acetylglucosaminyltransferase stabilizing protein GtfB</fullName>
    </recommendedName>
    <alternativeName>
        <fullName evidence="4">Glycosyltransferase stabilizing protein GtfB</fullName>
    </alternativeName>
</protein>